<dbReference type="EMBL" id="CM007904">
    <property type="protein sequence ID" value="OTF95696.1"/>
    <property type="molecule type" value="Genomic_DNA"/>
</dbReference>
<dbReference type="Proteomes" id="UP000215914">
    <property type="component" value="Chromosome 15"/>
</dbReference>
<dbReference type="InParanoid" id="A0A251SA04"/>
<proteinExistence type="predicted"/>
<protein>
    <submittedName>
        <fullName evidence="1">Uncharacterized protein</fullName>
    </submittedName>
</protein>
<evidence type="ECO:0000313" key="2">
    <source>
        <dbReference type="Proteomes" id="UP000215914"/>
    </source>
</evidence>
<evidence type="ECO:0000313" key="1">
    <source>
        <dbReference type="EMBL" id="OTF95696.1"/>
    </source>
</evidence>
<organism evidence="1 2">
    <name type="scientific">Helianthus annuus</name>
    <name type="common">Common sunflower</name>
    <dbReference type="NCBI Taxonomy" id="4232"/>
    <lineage>
        <taxon>Eukaryota</taxon>
        <taxon>Viridiplantae</taxon>
        <taxon>Streptophyta</taxon>
        <taxon>Embryophyta</taxon>
        <taxon>Tracheophyta</taxon>
        <taxon>Spermatophyta</taxon>
        <taxon>Magnoliopsida</taxon>
        <taxon>eudicotyledons</taxon>
        <taxon>Gunneridae</taxon>
        <taxon>Pentapetalae</taxon>
        <taxon>asterids</taxon>
        <taxon>campanulids</taxon>
        <taxon>Asterales</taxon>
        <taxon>Asteraceae</taxon>
        <taxon>Asteroideae</taxon>
        <taxon>Heliantheae alliance</taxon>
        <taxon>Heliantheae</taxon>
        <taxon>Helianthus</taxon>
    </lineage>
</organism>
<accession>A0A251SA04</accession>
<dbReference type="AlphaFoldDB" id="A0A251SA04"/>
<name>A0A251SA04_HELAN</name>
<gene>
    <name evidence="1" type="ORF">HannXRQ_Chr15g0485921</name>
</gene>
<reference evidence="2" key="1">
    <citation type="journal article" date="2017" name="Nature">
        <title>The sunflower genome provides insights into oil metabolism, flowering and Asterid evolution.</title>
        <authorList>
            <person name="Badouin H."/>
            <person name="Gouzy J."/>
            <person name="Grassa C.J."/>
            <person name="Murat F."/>
            <person name="Staton S.E."/>
            <person name="Cottret L."/>
            <person name="Lelandais-Briere C."/>
            <person name="Owens G.L."/>
            <person name="Carrere S."/>
            <person name="Mayjonade B."/>
            <person name="Legrand L."/>
            <person name="Gill N."/>
            <person name="Kane N.C."/>
            <person name="Bowers J.E."/>
            <person name="Hubner S."/>
            <person name="Bellec A."/>
            <person name="Berard A."/>
            <person name="Berges H."/>
            <person name="Blanchet N."/>
            <person name="Boniface M.C."/>
            <person name="Brunel D."/>
            <person name="Catrice O."/>
            <person name="Chaidir N."/>
            <person name="Claudel C."/>
            <person name="Donnadieu C."/>
            <person name="Faraut T."/>
            <person name="Fievet G."/>
            <person name="Helmstetter N."/>
            <person name="King M."/>
            <person name="Knapp S.J."/>
            <person name="Lai Z."/>
            <person name="Le Paslier M.C."/>
            <person name="Lippi Y."/>
            <person name="Lorenzon L."/>
            <person name="Mandel J.R."/>
            <person name="Marage G."/>
            <person name="Marchand G."/>
            <person name="Marquand E."/>
            <person name="Bret-Mestries E."/>
            <person name="Morien E."/>
            <person name="Nambeesan S."/>
            <person name="Nguyen T."/>
            <person name="Pegot-Espagnet P."/>
            <person name="Pouilly N."/>
            <person name="Raftis F."/>
            <person name="Sallet E."/>
            <person name="Schiex T."/>
            <person name="Thomas J."/>
            <person name="Vandecasteele C."/>
            <person name="Vares D."/>
            <person name="Vear F."/>
            <person name="Vautrin S."/>
            <person name="Crespi M."/>
            <person name="Mangin B."/>
            <person name="Burke J.M."/>
            <person name="Salse J."/>
            <person name="Munos S."/>
            <person name="Vincourt P."/>
            <person name="Rieseberg L.H."/>
            <person name="Langlade N.B."/>
        </authorList>
    </citation>
    <scope>NUCLEOTIDE SEQUENCE [LARGE SCALE GENOMIC DNA]</scope>
    <source>
        <strain evidence="2">cv. SF193</strain>
    </source>
</reference>
<keyword evidence="2" id="KW-1185">Reference proteome</keyword>
<sequence>MDRHFGSVVSLTTCQIKKSTKRKNRSNGLTCNILAEPPLFFSFYWMFCLRPAEVERPKVVLDIFMGPSKTNVLWWRNRSRQA</sequence>